<gene>
    <name evidence="4" type="ORF">P5G46_13945</name>
</gene>
<sequence length="263" mass="27500">MRILGRGTTTLITGASTGIGRAFAERIAADRGDLVLVARNADALAALATELHGRHGIRAVPLAHDLDAPGAAAALADRLRAEGLQIDALINNAGLGIHGDLTTQPLPSLTTQITVNVTSLTELTALLLPGMLERRRGAIINVASTAAFQPLPHMSVYGATKAYVLSFSRALWRETRGTGVDVLAICPGATATPFFTTAGDDASVGPRRTPEGVVDSALRGLRRGRPTVIDGTANALSSRLAARLPERAVLAIAERAMRPTTRR</sequence>
<evidence type="ECO:0000256" key="1">
    <source>
        <dbReference type="ARBA" id="ARBA00006484"/>
    </source>
</evidence>
<dbReference type="RefSeq" id="WP_239275955.1">
    <property type="nucleotide sequence ID" value="NZ_JAROCE010000005.1"/>
</dbReference>
<dbReference type="PIRSF" id="PIRSF000126">
    <property type="entry name" value="11-beta-HSD1"/>
    <property type="match status" value="1"/>
</dbReference>
<accession>A0ABW9GL63</accession>
<evidence type="ECO:0000313" key="5">
    <source>
        <dbReference type="Proteomes" id="UP001630303"/>
    </source>
</evidence>
<comment type="similarity">
    <text evidence="1 3">Belongs to the short-chain dehydrogenases/reductases (SDR) family.</text>
</comment>
<dbReference type="Proteomes" id="UP001630303">
    <property type="component" value="Unassembled WGS sequence"/>
</dbReference>
<dbReference type="SUPFAM" id="SSF51735">
    <property type="entry name" value="NAD(P)-binding Rossmann-fold domains"/>
    <property type="match status" value="1"/>
</dbReference>
<dbReference type="PANTHER" id="PTHR44196:SF2">
    <property type="entry name" value="SHORT-CHAIN DEHYDROGENASE-RELATED"/>
    <property type="match status" value="1"/>
</dbReference>
<dbReference type="EMBL" id="JAROCE010000005">
    <property type="protein sequence ID" value="MFM2721617.1"/>
    <property type="molecule type" value="Genomic_DNA"/>
</dbReference>
<reference evidence="4 5" key="1">
    <citation type="submission" date="2023-03" db="EMBL/GenBank/DDBJ databases">
        <title>MT1 and MT2 Draft Genomes of Novel Species.</title>
        <authorList>
            <person name="Venkateswaran K."/>
        </authorList>
    </citation>
    <scope>NUCLEOTIDE SEQUENCE [LARGE SCALE GENOMIC DNA]</scope>
    <source>
        <strain evidence="4 5">IF8SW-P5</strain>
    </source>
</reference>
<dbReference type="InterPro" id="IPR002347">
    <property type="entry name" value="SDR_fam"/>
</dbReference>
<dbReference type="PANTHER" id="PTHR44196">
    <property type="entry name" value="DEHYDROGENASE/REDUCTASE SDR FAMILY MEMBER 7B"/>
    <property type="match status" value="1"/>
</dbReference>
<keyword evidence="5" id="KW-1185">Reference proteome</keyword>
<dbReference type="InterPro" id="IPR036291">
    <property type="entry name" value="NAD(P)-bd_dom_sf"/>
</dbReference>
<comment type="caution">
    <text evidence="4">The sequence shown here is derived from an EMBL/GenBank/DDBJ whole genome shotgun (WGS) entry which is preliminary data.</text>
</comment>
<evidence type="ECO:0000256" key="3">
    <source>
        <dbReference type="RuleBase" id="RU000363"/>
    </source>
</evidence>
<dbReference type="PRINTS" id="PR00080">
    <property type="entry name" value="SDRFAMILY"/>
</dbReference>
<protein>
    <submittedName>
        <fullName evidence="4">SDR family oxidoreductase</fullName>
    </submittedName>
</protein>
<organism evidence="4 5">
    <name type="scientific">Microbacterium mcarthurae</name>
    <dbReference type="NCBI Taxonomy" id="3035918"/>
    <lineage>
        <taxon>Bacteria</taxon>
        <taxon>Bacillati</taxon>
        <taxon>Actinomycetota</taxon>
        <taxon>Actinomycetes</taxon>
        <taxon>Micrococcales</taxon>
        <taxon>Microbacteriaceae</taxon>
        <taxon>Microbacterium</taxon>
    </lineage>
</organism>
<dbReference type="PRINTS" id="PR00081">
    <property type="entry name" value="GDHRDH"/>
</dbReference>
<evidence type="ECO:0000313" key="4">
    <source>
        <dbReference type="EMBL" id="MFM2721617.1"/>
    </source>
</evidence>
<name>A0ABW9GL63_9MICO</name>
<dbReference type="Pfam" id="PF00106">
    <property type="entry name" value="adh_short"/>
    <property type="match status" value="1"/>
</dbReference>
<dbReference type="Gene3D" id="3.40.50.720">
    <property type="entry name" value="NAD(P)-binding Rossmann-like Domain"/>
    <property type="match status" value="1"/>
</dbReference>
<keyword evidence="2" id="KW-0560">Oxidoreductase</keyword>
<evidence type="ECO:0000256" key="2">
    <source>
        <dbReference type="ARBA" id="ARBA00023002"/>
    </source>
</evidence>
<proteinExistence type="inferred from homology"/>